<dbReference type="SUPFAM" id="SSF75632">
    <property type="entry name" value="Cullin homology domain"/>
    <property type="match status" value="1"/>
</dbReference>
<feature type="domain" description="Cullin family profile" evidence="2">
    <location>
        <begin position="301"/>
        <end position="534"/>
    </location>
</feature>
<dbReference type="Gene3D" id="1.10.10.10">
    <property type="entry name" value="Winged helix-like DNA-binding domain superfamily/Winged helix DNA-binding domain"/>
    <property type="match status" value="1"/>
</dbReference>
<name>Q23F49_TETTS</name>
<dbReference type="InParanoid" id="Q23F49"/>
<dbReference type="InterPro" id="IPR036317">
    <property type="entry name" value="Cullin_homology_sf"/>
</dbReference>
<organism evidence="3 4">
    <name type="scientific">Tetrahymena thermophila (strain SB210)</name>
    <dbReference type="NCBI Taxonomy" id="312017"/>
    <lineage>
        <taxon>Eukaryota</taxon>
        <taxon>Sar</taxon>
        <taxon>Alveolata</taxon>
        <taxon>Ciliophora</taxon>
        <taxon>Intramacronucleata</taxon>
        <taxon>Oligohymenophorea</taxon>
        <taxon>Hymenostomatida</taxon>
        <taxon>Tetrahymenina</taxon>
        <taxon>Tetrahymenidae</taxon>
        <taxon>Tetrahymena</taxon>
    </lineage>
</organism>
<proteinExistence type="inferred from homology"/>
<evidence type="ECO:0000256" key="1">
    <source>
        <dbReference type="PROSITE-ProRule" id="PRU00330"/>
    </source>
</evidence>
<protein>
    <submittedName>
        <fullName evidence="3">Cullin protein neddylation domain protein</fullName>
    </submittedName>
</protein>
<dbReference type="Gene3D" id="3.30.230.130">
    <property type="entry name" value="Cullin, Chain C, Domain 2"/>
    <property type="match status" value="1"/>
</dbReference>
<dbReference type="RefSeq" id="XP_001015549.2">
    <property type="nucleotide sequence ID" value="XM_001015549.2"/>
</dbReference>
<evidence type="ECO:0000313" key="4">
    <source>
        <dbReference type="Proteomes" id="UP000009168"/>
    </source>
</evidence>
<dbReference type="Proteomes" id="UP000009168">
    <property type="component" value="Unassembled WGS sequence"/>
</dbReference>
<dbReference type="InterPro" id="IPR016158">
    <property type="entry name" value="Cullin_homology"/>
</dbReference>
<evidence type="ECO:0000313" key="3">
    <source>
        <dbReference type="EMBL" id="EAR95304.2"/>
    </source>
</evidence>
<evidence type="ECO:0000259" key="2">
    <source>
        <dbReference type="PROSITE" id="PS50069"/>
    </source>
</evidence>
<dbReference type="HOGENOM" id="CLU_511450_0_0_1"/>
<accession>Q23F49</accession>
<sequence>MNHTVFHVQNSADIYQKKNNIKFELSIHSDKDIDMNLQYLEQEVSFQLRDCFFDPRNDKSGSISKNQIKKILFAYLRYQNDEKVIQFLSSVISSQWGGNLKSVVFKLAELNGIFPQKDIVIKSIQESISSVSSYSLKKISEEISLFFIDWFFEDQTSAFHFQVFEIYSQICKNINSADSLKNSTQTRQLSFKILSNMLTNLVLAQSKNYNQYIVQHIIQFITSKKQQIIEIFCNNFKSDLNSATFKQQIEVISHLNQLTESQFIFQDLINSTFNIAFDMLINLKDVHVILEYHKQSYEQISKNELLKQQYALGLRNSLENQNYQINLAFVIHQLIQNNDIQMFKNISSFLLANIDVIEKFEISYRHFLIKRLQLGEGENEANFFDILCKIIGSNKISHITQIVSDLKKEKDKMWVRDKNVSILLINKQNATFQQIINQFQRQNIPQISEIQKIITNIFTTLKQSMSKKQFLLTNDIIVKVQIQFSDKNYVVQLSLDQYSLLSQFQKKNQIKKDELKKVSSLNDEDFQLNLQSLINSSFNGQNLLLVKDDDIQFNLKFGNNNQEYDFSMECNVKYLIGHFHKSSQKENKKIAISFEENPGQKKYIIEAGIVKMAKQLMSFDKNVIFQKTLDYLRDKIQLDFTNFDTALEGLIKKQYIEDKGQNQYKYIP</sequence>
<dbReference type="STRING" id="312017.Q23F49"/>
<dbReference type="SUPFAM" id="SSF46785">
    <property type="entry name" value="Winged helix' DNA-binding domain"/>
    <property type="match status" value="1"/>
</dbReference>
<dbReference type="PROSITE" id="PS50069">
    <property type="entry name" value="CULLIN_2"/>
    <property type="match status" value="1"/>
</dbReference>
<dbReference type="InterPro" id="IPR036388">
    <property type="entry name" value="WH-like_DNA-bd_sf"/>
</dbReference>
<dbReference type="GeneID" id="7838037"/>
<keyword evidence="4" id="KW-1185">Reference proteome</keyword>
<comment type="similarity">
    <text evidence="1">Belongs to the cullin family.</text>
</comment>
<dbReference type="KEGG" id="tet:TTHERM_00383640"/>
<dbReference type="InterPro" id="IPR036390">
    <property type="entry name" value="WH_DNA-bd_sf"/>
</dbReference>
<dbReference type="EMBL" id="GG662706">
    <property type="protein sequence ID" value="EAR95304.2"/>
    <property type="molecule type" value="Genomic_DNA"/>
</dbReference>
<reference evidence="4" key="1">
    <citation type="journal article" date="2006" name="PLoS Biol.">
        <title>Macronuclear genome sequence of the ciliate Tetrahymena thermophila, a model eukaryote.</title>
        <authorList>
            <person name="Eisen J.A."/>
            <person name="Coyne R.S."/>
            <person name="Wu M."/>
            <person name="Wu D."/>
            <person name="Thiagarajan M."/>
            <person name="Wortman J.R."/>
            <person name="Badger J.H."/>
            <person name="Ren Q."/>
            <person name="Amedeo P."/>
            <person name="Jones K.M."/>
            <person name="Tallon L.J."/>
            <person name="Delcher A.L."/>
            <person name="Salzberg S.L."/>
            <person name="Silva J.C."/>
            <person name="Haas B.J."/>
            <person name="Majoros W.H."/>
            <person name="Farzad M."/>
            <person name="Carlton J.M."/>
            <person name="Smith R.K. Jr."/>
            <person name="Garg J."/>
            <person name="Pearlman R.E."/>
            <person name="Karrer K.M."/>
            <person name="Sun L."/>
            <person name="Manning G."/>
            <person name="Elde N.C."/>
            <person name="Turkewitz A.P."/>
            <person name="Asai D.J."/>
            <person name="Wilkes D.E."/>
            <person name="Wang Y."/>
            <person name="Cai H."/>
            <person name="Collins K."/>
            <person name="Stewart B.A."/>
            <person name="Lee S.R."/>
            <person name="Wilamowska K."/>
            <person name="Weinberg Z."/>
            <person name="Ruzzo W.L."/>
            <person name="Wloga D."/>
            <person name="Gaertig J."/>
            <person name="Frankel J."/>
            <person name="Tsao C.-C."/>
            <person name="Gorovsky M.A."/>
            <person name="Keeling P.J."/>
            <person name="Waller R.F."/>
            <person name="Patron N.J."/>
            <person name="Cherry J.M."/>
            <person name="Stover N.A."/>
            <person name="Krieger C.J."/>
            <person name="del Toro C."/>
            <person name="Ryder H.F."/>
            <person name="Williamson S.C."/>
            <person name="Barbeau R.A."/>
            <person name="Hamilton E.P."/>
            <person name="Orias E."/>
        </authorList>
    </citation>
    <scope>NUCLEOTIDE SEQUENCE [LARGE SCALE GENOMIC DNA]</scope>
    <source>
        <strain evidence="4">SB210</strain>
    </source>
</reference>
<dbReference type="AlphaFoldDB" id="Q23F49"/>
<gene>
    <name evidence="3" type="ORF">TTHERM_00383640</name>
</gene>